<evidence type="ECO:0000259" key="4">
    <source>
        <dbReference type="Pfam" id="PF03486"/>
    </source>
</evidence>
<dbReference type="NCBIfam" id="TIGR00275">
    <property type="entry name" value="aminoacetone oxidase family FAD-binding enzyme"/>
    <property type="match status" value="1"/>
</dbReference>
<evidence type="ECO:0000313" key="7">
    <source>
        <dbReference type="Proteomes" id="UP000070080"/>
    </source>
</evidence>
<reference evidence="7" key="1">
    <citation type="submission" date="2016-01" db="EMBL/GenBank/DDBJ databases">
        <authorList>
            <person name="Mitreva M."/>
            <person name="Pepin K.H."/>
            <person name="Mihindukulasuriya K.A."/>
            <person name="Fulton R."/>
            <person name="Fronick C."/>
            <person name="O'Laughlin M."/>
            <person name="Miner T."/>
            <person name="Herter B."/>
            <person name="Rosa B.A."/>
            <person name="Cordes M."/>
            <person name="Tomlinson C."/>
            <person name="Wollam A."/>
            <person name="Palsikar V.B."/>
            <person name="Mardis E.R."/>
            <person name="Wilson R.K."/>
        </authorList>
    </citation>
    <scope>NUCLEOTIDE SEQUENCE [LARGE SCALE GENOMIC DNA]</scope>
    <source>
        <strain evidence="7">KA00274</strain>
    </source>
</reference>
<dbReference type="STRING" id="1497955.HMPREF1872_01078"/>
<dbReference type="InterPro" id="IPR023166">
    <property type="entry name" value="BaiN-like_dom_sf"/>
</dbReference>
<dbReference type="Pfam" id="PF22780">
    <property type="entry name" value="HI0933_like_1st"/>
    <property type="match status" value="1"/>
</dbReference>
<evidence type="ECO:0000256" key="2">
    <source>
        <dbReference type="ARBA" id="ARBA00022630"/>
    </source>
</evidence>
<name>A0A133Y9M2_9FIRM</name>
<dbReference type="InterPro" id="IPR004792">
    <property type="entry name" value="BaiN-like"/>
</dbReference>
<dbReference type="SUPFAM" id="SSF160996">
    <property type="entry name" value="HI0933 insert domain-like"/>
    <property type="match status" value="1"/>
</dbReference>
<dbReference type="InterPro" id="IPR036188">
    <property type="entry name" value="FAD/NAD-bd_sf"/>
</dbReference>
<dbReference type="AlphaFoldDB" id="A0A133Y9M2"/>
<keyword evidence="7" id="KW-1185">Reference proteome</keyword>
<dbReference type="PANTHER" id="PTHR42887:SF2">
    <property type="entry name" value="OS12G0638800 PROTEIN"/>
    <property type="match status" value="1"/>
</dbReference>
<feature type="domain" description="RsdA/BaiN/AoA(So)-like Rossmann fold-like" evidence="4">
    <location>
        <begin position="62"/>
        <end position="469"/>
    </location>
</feature>
<evidence type="ECO:0000313" key="6">
    <source>
        <dbReference type="EMBL" id="KXB39902.1"/>
    </source>
</evidence>
<comment type="caution">
    <text evidence="6">The sequence shown here is derived from an EMBL/GenBank/DDBJ whole genome shotgun (WGS) entry which is preliminary data.</text>
</comment>
<keyword evidence="3" id="KW-0274">FAD</keyword>
<protein>
    <submittedName>
        <fullName evidence="6">Flavoprotein family protein</fullName>
    </submittedName>
</protein>
<keyword evidence="2" id="KW-0285">Flavoprotein</keyword>
<comment type="cofactor">
    <cofactor evidence="1">
        <name>FAD</name>
        <dbReference type="ChEBI" id="CHEBI:57692"/>
    </cofactor>
</comment>
<dbReference type="Gene3D" id="2.40.30.10">
    <property type="entry name" value="Translation factors"/>
    <property type="match status" value="1"/>
</dbReference>
<organism evidence="6 7">
    <name type="scientific">Amygdalobacter nucleatus</name>
    <dbReference type="NCBI Taxonomy" id="3029274"/>
    <lineage>
        <taxon>Bacteria</taxon>
        <taxon>Bacillati</taxon>
        <taxon>Bacillota</taxon>
        <taxon>Clostridia</taxon>
        <taxon>Eubacteriales</taxon>
        <taxon>Oscillospiraceae</taxon>
        <taxon>Amygdalobacter</taxon>
    </lineage>
</organism>
<accession>A0A133Y9M2</accession>
<dbReference type="Gene3D" id="3.50.50.60">
    <property type="entry name" value="FAD/NAD(P)-binding domain"/>
    <property type="match status" value="1"/>
</dbReference>
<dbReference type="PANTHER" id="PTHR42887">
    <property type="entry name" value="OS12G0638800 PROTEIN"/>
    <property type="match status" value="1"/>
</dbReference>
<evidence type="ECO:0000256" key="1">
    <source>
        <dbReference type="ARBA" id="ARBA00001974"/>
    </source>
</evidence>
<sequence length="475" mass="51666">MMQNKARTYDLAVIGAGASGLFTCALIELICAGKLEQALERAYVEADLLKAWQPVLAKASFYQDLSIVLIEGQAKAGKKLCLTGGGRCNLASNLSGLELLKQYHEAFNFLRPTWSYFSPNLLRSLLFSMGISTYWDEKGRLYPVSNSAKSVRDQLLAYASQNPNLAIVYQTQIQAIKPLAEANSITNEPNAFRLKSANNEFVAKRVILASGGFSVPNTGSNGELANALAKLADFNCTLVEPKAALAPLIWQGQAKFPLSNLAGISLHDVKLTLQVKATTEAKRQYLRRFGRELVHASSGDLLITKQGLSGPVALNISRFFTAQLANELTVEFLSEANLASLKQATNEKLKAKSAETLAKVWQQVCPLPARLLDYLWTAAPNYPKRSLKVFTETDLAEAYKIFTWSCNNFVVAPLQKATATCGGIALTELDPKSLALKAMPNCYVVGELMNVDANCGGFNLLHAFASSSLVVRALV</sequence>
<evidence type="ECO:0000259" key="5">
    <source>
        <dbReference type="Pfam" id="PF22780"/>
    </source>
</evidence>
<feature type="domain" description="RsdA/BaiN/AoA(So)-like insert" evidence="5">
    <location>
        <begin position="243"/>
        <end position="397"/>
    </location>
</feature>
<gene>
    <name evidence="6" type="ORF">HMPREF1872_01078</name>
</gene>
<dbReference type="OrthoDB" id="9773233at2"/>
<dbReference type="Proteomes" id="UP000070080">
    <property type="component" value="Unassembled WGS sequence"/>
</dbReference>
<dbReference type="RefSeq" id="WP_066714553.1">
    <property type="nucleotide sequence ID" value="NZ_JARFNM010000001.1"/>
</dbReference>
<dbReference type="EMBL" id="LSCV01000035">
    <property type="protein sequence ID" value="KXB39902.1"/>
    <property type="molecule type" value="Genomic_DNA"/>
</dbReference>
<dbReference type="InterPro" id="IPR055178">
    <property type="entry name" value="RsdA/BaiN/AoA(So)-like_dom"/>
</dbReference>
<dbReference type="SUPFAM" id="SSF51905">
    <property type="entry name" value="FAD/NAD(P)-binding domain"/>
    <property type="match status" value="1"/>
</dbReference>
<dbReference type="Pfam" id="PF03486">
    <property type="entry name" value="HI0933_like"/>
    <property type="match status" value="1"/>
</dbReference>
<dbReference type="Gene3D" id="1.10.8.260">
    <property type="entry name" value="HI0933 insert domain-like"/>
    <property type="match status" value="1"/>
</dbReference>
<proteinExistence type="predicted"/>
<evidence type="ECO:0000256" key="3">
    <source>
        <dbReference type="ARBA" id="ARBA00022827"/>
    </source>
</evidence>
<dbReference type="InterPro" id="IPR057661">
    <property type="entry name" value="RsdA/BaiN/AoA(So)_Rossmann"/>
</dbReference>